<dbReference type="RefSeq" id="WP_208889886.1">
    <property type="nucleotide sequence ID" value="NZ_CP019336.1"/>
</dbReference>
<name>A0AAJ1VI88_9FLAO</name>
<sequence>MNEDKHLNLALDEKLCQKLIIENVQIFISDGIDTNFEANENLFKYFGSYQTAYYQ</sequence>
<accession>A0AAJ1VI88</accession>
<organism evidence="1 2">
    <name type="scientific">Polaribacter sejongensis</name>
    <dbReference type="NCBI Taxonomy" id="985043"/>
    <lineage>
        <taxon>Bacteria</taxon>
        <taxon>Pseudomonadati</taxon>
        <taxon>Bacteroidota</taxon>
        <taxon>Flavobacteriia</taxon>
        <taxon>Flavobacteriales</taxon>
        <taxon>Flavobacteriaceae</taxon>
    </lineage>
</organism>
<evidence type="ECO:0000313" key="2">
    <source>
        <dbReference type="Proteomes" id="UP001228636"/>
    </source>
</evidence>
<dbReference type="Proteomes" id="UP001228636">
    <property type="component" value="Unassembled WGS sequence"/>
</dbReference>
<dbReference type="AlphaFoldDB" id="A0AAJ1VI88"/>
<protein>
    <submittedName>
        <fullName evidence="1">Uncharacterized protein</fullName>
    </submittedName>
</protein>
<comment type="caution">
    <text evidence="1">The sequence shown here is derived from an EMBL/GenBank/DDBJ whole genome shotgun (WGS) entry which is preliminary data.</text>
</comment>
<evidence type="ECO:0000313" key="1">
    <source>
        <dbReference type="EMBL" id="MDN3621386.1"/>
    </source>
</evidence>
<dbReference type="EMBL" id="JAUFQH010000024">
    <property type="protein sequence ID" value="MDN3621386.1"/>
    <property type="molecule type" value="Genomic_DNA"/>
</dbReference>
<reference evidence="1 2" key="1">
    <citation type="journal article" date="2014" name="Int. J. Syst. Evol. Microbiol.">
        <title>Complete genome sequence of Corynebacterium casei LMG S-19264T (=DSM 44701T), isolated from a smear-ripened cheese.</title>
        <authorList>
            <consortium name="US DOE Joint Genome Institute (JGI-PGF)"/>
            <person name="Walter F."/>
            <person name="Albersmeier A."/>
            <person name="Kalinowski J."/>
            <person name="Ruckert C."/>
        </authorList>
    </citation>
    <scope>NUCLEOTIDE SEQUENCE [LARGE SCALE GENOMIC DNA]</scope>
    <source>
        <strain evidence="1 2">CECT 8670</strain>
    </source>
</reference>
<proteinExistence type="predicted"/>
<gene>
    <name evidence="1" type="ORF">QWY81_18105</name>
</gene>